<comment type="caution">
    <text evidence="2">The sequence shown here is derived from an EMBL/GenBank/DDBJ whole genome shotgun (WGS) entry which is preliminary data.</text>
</comment>
<gene>
    <name evidence="2" type="ORF">BKA59DRAFT_472453</name>
</gene>
<dbReference type="EMBL" id="JAGPXF010000003">
    <property type="protein sequence ID" value="KAH7251628.1"/>
    <property type="molecule type" value="Genomic_DNA"/>
</dbReference>
<evidence type="ECO:0008006" key="4">
    <source>
        <dbReference type="Google" id="ProtNLM"/>
    </source>
</evidence>
<evidence type="ECO:0000256" key="1">
    <source>
        <dbReference type="SAM" id="SignalP"/>
    </source>
</evidence>
<protein>
    <recommendedName>
        <fullName evidence="4">Secreted protein</fullName>
    </recommendedName>
</protein>
<sequence>MLRLAQRVLVLLLDWSGFVRHWSGPPRLRGWRSKDDLDRCGSHLNKGESQSRYQTIPRREIDLVALDRSLFGLLGPE</sequence>
<dbReference type="Proteomes" id="UP000813427">
    <property type="component" value="Unassembled WGS sequence"/>
</dbReference>
<proteinExistence type="predicted"/>
<evidence type="ECO:0000313" key="2">
    <source>
        <dbReference type="EMBL" id="KAH7251628.1"/>
    </source>
</evidence>
<organism evidence="2 3">
    <name type="scientific">Fusarium tricinctum</name>
    <dbReference type="NCBI Taxonomy" id="61284"/>
    <lineage>
        <taxon>Eukaryota</taxon>
        <taxon>Fungi</taxon>
        <taxon>Dikarya</taxon>
        <taxon>Ascomycota</taxon>
        <taxon>Pezizomycotina</taxon>
        <taxon>Sordariomycetes</taxon>
        <taxon>Hypocreomycetidae</taxon>
        <taxon>Hypocreales</taxon>
        <taxon>Nectriaceae</taxon>
        <taxon>Fusarium</taxon>
        <taxon>Fusarium tricinctum species complex</taxon>
    </lineage>
</organism>
<accession>A0A8K0WEI4</accession>
<evidence type="ECO:0000313" key="3">
    <source>
        <dbReference type="Proteomes" id="UP000813427"/>
    </source>
</evidence>
<keyword evidence="1" id="KW-0732">Signal</keyword>
<dbReference type="AlphaFoldDB" id="A0A8K0WEI4"/>
<reference evidence="2" key="1">
    <citation type="journal article" date="2021" name="Nat. Commun.">
        <title>Genetic determinants of endophytism in the Arabidopsis root mycobiome.</title>
        <authorList>
            <person name="Mesny F."/>
            <person name="Miyauchi S."/>
            <person name="Thiergart T."/>
            <person name="Pickel B."/>
            <person name="Atanasova L."/>
            <person name="Karlsson M."/>
            <person name="Huettel B."/>
            <person name="Barry K.W."/>
            <person name="Haridas S."/>
            <person name="Chen C."/>
            <person name="Bauer D."/>
            <person name="Andreopoulos W."/>
            <person name="Pangilinan J."/>
            <person name="LaButti K."/>
            <person name="Riley R."/>
            <person name="Lipzen A."/>
            <person name="Clum A."/>
            <person name="Drula E."/>
            <person name="Henrissat B."/>
            <person name="Kohler A."/>
            <person name="Grigoriev I.V."/>
            <person name="Martin F.M."/>
            <person name="Hacquard S."/>
        </authorList>
    </citation>
    <scope>NUCLEOTIDE SEQUENCE</scope>
    <source>
        <strain evidence="2">MPI-SDFR-AT-0068</strain>
    </source>
</reference>
<keyword evidence="3" id="KW-1185">Reference proteome</keyword>
<name>A0A8K0WEI4_9HYPO</name>
<feature type="chain" id="PRO_5035421922" description="Secreted protein" evidence="1">
    <location>
        <begin position="22"/>
        <end position="77"/>
    </location>
</feature>
<feature type="signal peptide" evidence="1">
    <location>
        <begin position="1"/>
        <end position="21"/>
    </location>
</feature>